<dbReference type="EMBL" id="ML994617">
    <property type="protein sequence ID" value="KAF2191305.1"/>
    <property type="molecule type" value="Genomic_DNA"/>
</dbReference>
<dbReference type="AlphaFoldDB" id="A0A6A6EJJ8"/>
<sequence length="67" mass="8417">CIYYIRDKILLYKDYIHTFSRVFYIIDYIKKVYLKYKPADGKFICYYSNYKPLSNFLRNLNKFKNYI</sequence>
<keyword evidence="2" id="KW-1185">Reference proteome</keyword>
<name>A0A6A6EJJ8_9PEZI</name>
<dbReference type="Proteomes" id="UP000800200">
    <property type="component" value="Unassembled WGS sequence"/>
</dbReference>
<feature type="non-terminal residue" evidence="1">
    <location>
        <position position="1"/>
    </location>
</feature>
<evidence type="ECO:0000313" key="1">
    <source>
        <dbReference type="EMBL" id="KAF2191305.1"/>
    </source>
</evidence>
<reference evidence="1" key="1">
    <citation type="journal article" date="2020" name="Stud. Mycol.">
        <title>101 Dothideomycetes genomes: a test case for predicting lifestyles and emergence of pathogens.</title>
        <authorList>
            <person name="Haridas S."/>
            <person name="Albert R."/>
            <person name="Binder M."/>
            <person name="Bloem J."/>
            <person name="Labutti K."/>
            <person name="Salamov A."/>
            <person name="Andreopoulos B."/>
            <person name="Baker S."/>
            <person name="Barry K."/>
            <person name="Bills G."/>
            <person name="Bluhm B."/>
            <person name="Cannon C."/>
            <person name="Castanera R."/>
            <person name="Culley D."/>
            <person name="Daum C."/>
            <person name="Ezra D."/>
            <person name="Gonzalez J."/>
            <person name="Henrissat B."/>
            <person name="Kuo A."/>
            <person name="Liang C."/>
            <person name="Lipzen A."/>
            <person name="Lutzoni F."/>
            <person name="Magnuson J."/>
            <person name="Mondo S."/>
            <person name="Nolan M."/>
            <person name="Ohm R."/>
            <person name="Pangilinan J."/>
            <person name="Park H.-J."/>
            <person name="Ramirez L."/>
            <person name="Alfaro M."/>
            <person name="Sun H."/>
            <person name="Tritt A."/>
            <person name="Yoshinaga Y."/>
            <person name="Zwiers L.-H."/>
            <person name="Turgeon B."/>
            <person name="Goodwin S."/>
            <person name="Spatafora J."/>
            <person name="Crous P."/>
            <person name="Grigoriev I."/>
        </authorList>
    </citation>
    <scope>NUCLEOTIDE SEQUENCE</scope>
    <source>
        <strain evidence="1">CBS 207.26</strain>
    </source>
</reference>
<proteinExistence type="predicted"/>
<protein>
    <submittedName>
        <fullName evidence="1">Uncharacterized protein</fullName>
    </submittedName>
</protein>
<gene>
    <name evidence="1" type="ORF">K469DRAFT_556731</name>
</gene>
<organism evidence="1 2">
    <name type="scientific">Zopfia rhizophila CBS 207.26</name>
    <dbReference type="NCBI Taxonomy" id="1314779"/>
    <lineage>
        <taxon>Eukaryota</taxon>
        <taxon>Fungi</taxon>
        <taxon>Dikarya</taxon>
        <taxon>Ascomycota</taxon>
        <taxon>Pezizomycotina</taxon>
        <taxon>Dothideomycetes</taxon>
        <taxon>Dothideomycetes incertae sedis</taxon>
        <taxon>Zopfiaceae</taxon>
        <taxon>Zopfia</taxon>
    </lineage>
</organism>
<accession>A0A6A6EJJ8</accession>
<evidence type="ECO:0000313" key="2">
    <source>
        <dbReference type="Proteomes" id="UP000800200"/>
    </source>
</evidence>